<organism evidence="1 2">
    <name type="scientific">Gossypium trilobum</name>
    <dbReference type="NCBI Taxonomy" id="34281"/>
    <lineage>
        <taxon>Eukaryota</taxon>
        <taxon>Viridiplantae</taxon>
        <taxon>Streptophyta</taxon>
        <taxon>Embryophyta</taxon>
        <taxon>Tracheophyta</taxon>
        <taxon>Spermatophyta</taxon>
        <taxon>Magnoliopsida</taxon>
        <taxon>eudicotyledons</taxon>
        <taxon>Gunneridae</taxon>
        <taxon>Pentapetalae</taxon>
        <taxon>rosids</taxon>
        <taxon>malvids</taxon>
        <taxon>Malvales</taxon>
        <taxon>Malvaceae</taxon>
        <taxon>Malvoideae</taxon>
        <taxon>Gossypium</taxon>
    </lineage>
</organism>
<accession>A0A7J9ESJ0</accession>
<dbReference type="AlphaFoldDB" id="A0A7J9ESJ0"/>
<gene>
    <name evidence="1" type="ORF">Gotri_010929</name>
</gene>
<evidence type="ECO:0000313" key="1">
    <source>
        <dbReference type="EMBL" id="MBA0775828.1"/>
    </source>
</evidence>
<proteinExistence type="predicted"/>
<dbReference type="EMBL" id="JABEZW010000009">
    <property type="protein sequence ID" value="MBA0775828.1"/>
    <property type="molecule type" value="Genomic_DNA"/>
</dbReference>
<evidence type="ECO:0000313" key="2">
    <source>
        <dbReference type="Proteomes" id="UP000593568"/>
    </source>
</evidence>
<evidence type="ECO:0008006" key="3">
    <source>
        <dbReference type="Google" id="ProtNLM"/>
    </source>
</evidence>
<feature type="non-terminal residue" evidence="1">
    <location>
        <position position="326"/>
    </location>
</feature>
<dbReference type="SUPFAM" id="SSF103657">
    <property type="entry name" value="BAR/IMD domain-like"/>
    <property type="match status" value="1"/>
</dbReference>
<dbReference type="InterPro" id="IPR027267">
    <property type="entry name" value="AH/BAR_dom_sf"/>
</dbReference>
<sequence>MEAIKKQATKLREQVAKQQQAVLRHLGHFSNEDITVDEADLQCHQKLQDLYSSTKAAKHLQRNIVRGIEGFIATSSKLIEISRKLADDCCKYGVEDQNTGSSLAKAALHFGNSHKSIEDERETLLGILGERVSEPLRALITGAPLEDARHLTHRYDRFRQEVEAQAADVLRRRSKTREADISAESYMKLKQAEARLADLKSSMMVLGREATAAMLSAEDQQQKITFQLLLAMKTKLYFWFSAALCLQLHKIDLQLKEVDAEKSYHQHVLASLEKLHAEMILEGQMNESLNSVTLQREVNVASAHDNFSSNKSEAQGSNQSDVFFIA</sequence>
<reference evidence="1 2" key="1">
    <citation type="journal article" date="2019" name="Genome Biol. Evol.">
        <title>Insights into the evolution of the New World diploid cottons (Gossypium, subgenus Houzingenia) based on genome sequencing.</title>
        <authorList>
            <person name="Grover C.E."/>
            <person name="Arick M.A. 2nd"/>
            <person name="Thrash A."/>
            <person name="Conover J.L."/>
            <person name="Sanders W.S."/>
            <person name="Peterson D.G."/>
            <person name="Frelichowski J.E."/>
            <person name="Scheffler J.A."/>
            <person name="Scheffler B.E."/>
            <person name="Wendel J.F."/>
        </authorList>
    </citation>
    <scope>NUCLEOTIDE SEQUENCE [LARGE SCALE GENOMIC DNA]</scope>
    <source>
        <strain evidence="1">8</strain>
        <tissue evidence="1">Leaf</tissue>
    </source>
</reference>
<comment type="caution">
    <text evidence="1">The sequence shown here is derived from an EMBL/GenBank/DDBJ whole genome shotgun (WGS) entry which is preliminary data.</text>
</comment>
<protein>
    <recommendedName>
        <fullName evidence="3">SH3 domain-containing protein 1-like</fullName>
    </recommendedName>
</protein>
<keyword evidence="2" id="KW-1185">Reference proteome</keyword>
<dbReference type="Proteomes" id="UP000593568">
    <property type="component" value="Unassembled WGS sequence"/>
</dbReference>
<name>A0A7J9ESJ0_9ROSI</name>